<dbReference type="Proteomes" id="UP000019443">
    <property type="component" value="Plasmid pLPU83d"/>
</dbReference>
<dbReference type="SMART" id="SM00671">
    <property type="entry name" value="SEL1"/>
    <property type="match status" value="10"/>
</dbReference>
<dbReference type="InterPro" id="IPR006597">
    <property type="entry name" value="Sel1-like"/>
</dbReference>
<gene>
    <name evidence="2" type="ORF">LPU83_pLPU83d_0164</name>
</gene>
<dbReference type="Pfam" id="PF08238">
    <property type="entry name" value="Sel1"/>
    <property type="match status" value="9"/>
</dbReference>
<keyword evidence="1" id="KW-0732">Signal</keyword>
<feature type="signal peptide" evidence="1">
    <location>
        <begin position="1"/>
        <end position="41"/>
    </location>
</feature>
<dbReference type="KEGG" id="rhl:LPU83_pLPU83d_0164"/>
<dbReference type="SUPFAM" id="SSF81901">
    <property type="entry name" value="HCP-like"/>
    <property type="match status" value="4"/>
</dbReference>
<accession>W6RMT5</accession>
<protein>
    <submittedName>
        <fullName evidence="2">TPR repeat-containing protein</fullName>
    </submittedName>
</protein>
<dbReference type="Gene3D" id="1.25.40.10">
    <property type="entry name" value="Tetratricopeptide repeat domain"/>
    <property type="match status" value="5"/>
</dbReference>
<dbReference type="HOGENOM" id="CLU_308791_0_0_5"/>
<dbReference type="EMBL" id="HG916855">
    <property type="protein sequence ID" value="CDM61535.1"/>
    <property type="molecule type" value="Genomic_DNA"/>
</dbReference>
<dbReference type="PANTHER" id="PTHR11102:SF160">
    <property type="entry name" value="ERAD-ASSOCIATED E3 UBIQUITIN-PROTEIN LIGASE COMPONENT HRD3"/>
    <property type="match status" value="1"/>
</dbReference>
<keyword evidence="3" id="KW-1185">Reference proteome</keyword>
<dbReference type="AlphaFoldDB" id="W6RMT5"/>
<evidence type="ECO:0000313" key="2">
    <source>
        <dbReference type="EMBL" id="CDM61535.1"/>
    </source>
</evidence>
<dbReference type="RefSeq" id="WP_024314418.1">
    <property type="nucleotide sequence ID" value="NZ_ATTO01000011.1"/>
</dbReference>
<proteinExistence type="predicted"/>
<dbReference type="PATRIC" id="fig|348824.6.peg.5758"/>
<evidence type="ECO:0000313" key="3">
    <source>
        <dbReference type="Proteomes" id="UP000019443"/>
    </source>
</evidence>
<sequence length="959" mass="103463">MSHGNEIWGAAAGRRLGRFRKTALAATLAFCAPGLATNVVAATATQTLIPLSPDFDYSHICVAPPAVPAPRNWSRFDGKSQSTISPDDMLQDAQTLFNPYSQYQRSPATAERMALYLSQVPFAGRGRALHLYGRILADDDDASLRADDIVRAEAEAIKRGTIEAGTFLGRLYREGEVVPADLKTSQAYLTAAANAGDPNAELELARLYYRNPQLAETAHTSRVYLDRAISKMSERLGTGDCSVLTGFADILIDPDLGLDDKQTSAEWLQAAVKLGDVRAMSTLARRYLEDNGVVANQQLAIGLLRQASALGHSASRLTLADLLLSTSQQGSGKDEAFKLLAQEAERNNPRAYEMKAAYYRGAYGAGTDPGLELQSLQKAAVLPDASLRTLEQLGIIYARGSAGAPNFELAKQTLTKAADLGSSRSAFELYNLASGEKPSIRLDKDPLEYLKAAADHGLGVAMSELSSLYSCGTGVEKDRAKARVWLEKAAAAGNAASLLRLADEAFANRTADGDAAAVDYLVQAAKQGDVEAMMRVSQSYRNGRGTPKDAAAAKTWHQRAMTADPGVATLTEARALLSPDALEERDAIKARAMLEASAPTGNPDVLFELARLYIDPDPTLEPDPKRATSVFVEAASRGSIPAMLRLVDMKVAAADGGGADWQQWLSRANASGDLRALLKRAELEGDTERQATVLKAALSRPLCLEKEKIQVALAIRTMPQFRQDYLGLFDQVMAEPTKDPSTQYQVARFLLNERPAEKARAIELMKDAAEGGKREAMREIGRMYGTGEGLPMDDKTSYMWLVKSARLGDEGALESLVTEILSQQTTLDDATRGDEKVEALLRDLAAQNSQQVATLLSRLYLRLCEGSPAFTQAAKTWTLKAAALGNGAAMLNVSDFYAAGTHGFEHSDAKSTEWLSKAAHAGYRGAFEKYAIALQIGFGTKADTEEAQRWLTKSVDLAN</sequence>
<dbReference type="InterPro" id="IPR050767">
    <property type="entry name" value="Sel1_AlgK"/>
</dbReference>
<organism evidence="2 3">
    <name type="scientific">Rhizobium favelukesii</name>
    <dbReference type="NCBI Taxonomy" id="348824"/>
    <lineage>
        <taxon>Bacteria</taxon>
        <taxon>Pseudomonadati</taxon>
        <taxon>Pseudomonadota</taxon>
        <taxon>Alphaproteobacteria</taxon>
        <taxon>Hyphomicrobiales</taxon>
        <taxon>Rhizobiaceae</taxon>
        <taxon>Rhizobium/Agrobacterium group</taxon>
        <taxon>Rhizobium</taxon>
    </lineage>
</organism>
<keyword evidence="2" id="KW-0614">Plasmid</keyword>
<name>W6RMT5_9HYPH</name>
<evidence type="ECO:0000256" key="1">
    <source>
        <dbReference type="SAM" id="SignalP"/>
    </source>
</evidence>
<reference evidence="2" key="1">
    <citation type="submission" date="2013-11" db="EMBL/GenBank/DDBJ databases">
        <title>Draft genome sequence of the broad-host-range Rhizobium sp. LPU83 strain, a member of the low-genetic diversity Oregon-like Rhizobium sp. group.</title>
        <authorList>
            <person name="Wibberg D."/>
            <person name="Puehler A."/>
            <person name="Schlueter A."/>
        </authorList>
    </citation>
    <scope>NUCLEOTIDE SEQUENCE [LARGE SCALE GENOMIC DNA]</scope>
    <source>
        <strain evidence="2">LPU83</strain>
        <plasmid evidence="2">pLPU83d</plasmid>
    </source>
</reference>
<feature type="chain" id="PRO_5004880462" evidence="1">
    <location>
        <begin position="42"/>
        <end position="959"/>
    </location>
</feature>
<dbReference type="PANTHER" id="PTHR11102">
    <property type="entry name" value="SEL-1-LIKE PROTEIN"/>
    <property type="match status" value="1"/>
</dbReference>
<geneLocation type="plasmid" evidence="2 3">
    <name>pLPU83d</name>
</geneLocation>
<dbReference type="InterPro" id="IPR011990">
    <property type="entry name" value="TPR-like_helical_dom_sf"/>
</dbReference>